<name>A0ABQ5IYC9_9ASTR</name>
<organism evidence="1 2">
    <name type="scientific">Tanacetum coccineum</name>
    <dbReference type="NCBI Taxonomy" id="301880"/>
    <lineage>
        <taxon>Eukaryota</taxon>
        <taxon>Viridiplantae</taxon>
        <taxon>Streptophyta</taxon>
        <taxon>Embryophyta</taxon>
        <taxon>Tracheophyta</taxon>
        <taxon>Spermatophyta</taxon>
        <taxon>Magnoliopsida</taxon>
        <taxon>eudicotyledons</taxon>
        <taxon>Gunneridae</taxon>
        <taxon>Pentapetalae</taxon>
        <taxon>asterids</taxon>
        <taxon>campanulids</taxon>
        <taxon>Asterales</taxon>
        <taxon>Asteraceae</taxon>
        <taxon>Asteroideae</taxon>
        <taxon>Anthemideae</taxon>
        <taxon>Anthemidinae</taxon>
        <taxon>Tanacetum</taxon>
    </lineage>
</organism>
<gene>
    <name evidence="1" type="ORF">Tco_1121165</name>
</gene>
<reference evidence="1" key="1">
    <citation type="journal article" date="2022" name="Int. J. Mol. Sci.">
        <title>Draft Genome of Tanacetum Coccineum: Genomic Comparison of Closely Related Tanacetum-Family Plants.</title>
        <authorList>
            <person name="Yamashiro T."/>
            <person name="Shiraishi A."/>
            <person name="Nakayama K."/>
            <person name="Satake H."/>
        </authorList>
    </citation>
    <scope>NUCLEOTIDE SEQUENCE</scope>
</reference>
<evidence type="ECO:0000313" key="1">
    <source>
        <dbReference type="EMBL" id="GJU04735.1"/>
    </source>
</evidence>
<sequence length="168" mass="18615">MVPCKLTSSSGIYLFINVDFRFLCTSGYAEPLNPHHCSELRLTGGTGDLQHPEVSRFGPARTLEVGNGRDSAMLVFIRVWSTWPFIPVTGALNPAWPSTRVPGLILPGPSSPCTRRHFFIRDSEHCQKDPSSAIRRGKSLGQLNHVVRGVWLRRIYCLPTLLLGGFGD</sequence>
<comment type="caution">
    <text evidence="1">The sequence shown here is derived from an EMBL/GenBank/DDBJ whole genome shotgun (WGS) entry which is preliminary data.</text>
</comment>
<protein>
    <submittedName>
        <fullName evidence="1">Uncharacterized protein</fullName>
    </submittedName>
</protein>
<dbReference type="EMBL" id="BQNB010021279">
    <property type="protein sequence ID" value="GJU04735.1"/>
    <property type="molecule type" value="Genomic_DNA"/>
</dbReference>
<reference evidence="1" key="2">
    <citation type="submission" date="2022-01" db="EMBL/GenBank/DDBJ databases">
        <authorList>
            <person name="Yamashiro T."/>
            <person name="Shiraishi A."/>
            <person name="Satake H."/>
            <person name="Nakayama K."/>
        </authorList>
    </citation>
    <scope>NUCLEOTIDE SEQUENCE</scope>
</reference>
<evidence type="ECO:0000313" key="2">
    <source>
        <dbReference type="Proteomes" id="UP001151760"/>
    </source>
</evidence>
<accession>A0ABQ5IYC9</accession>
<dbReference type="Proteomes" id="UP001151760">
    <property type="component" value="Unassembled WGS sequence"/>
</dbReference>
<keyword evidence="2" id="KW-1185">Reference proteome</keyword>
<proteinExistence type="predicted"/>